<dbReference type="GO" id="GO:0016757">
    <property type="term" value="F:glycosyltransferase activity"/>
    <property type="evidence" value="ECO:0007669"/>
    <property type="project" value="InterPro"/>
</dbReference>
<reference evidence="3 6" key="2">
    <citation type="submission" date="2020-08" db="EMBL/GenBank/DDBJ databases">
        <title>Genome public.</title>
        <authorList>
            <person name="Liu C."/>
            <person name="Sun Q."/>
        </authorList>
    </citation>
    <scope>NUCLEOTIDE SEQUENCE [LARGE SCALE GENOMIC DNA]</scope>
    <source>
        <strain evidence="3 6">426_9</strain>
    </source>
</reference>
<evidence type="ECO:0000313" key="6">
    <source>
        <dbReference type="Proteomes" id="UP000629596"/>
    </source>
</evidence>
<evidence type="ECO:0000259" key="1">
    <source>
        <dbReference type="Pfam" id="PF00534"/>
    </source>
</evidence>
<sequence>MKILHSIPSMGVLSGGPALSTLLSVKGEIAAGLSSVILTYDIDKEKDQLIDSSAFIHLVPRPKEQRFGYSSHFRKALEKEQADVYHIQGIWQYPSVCTASWARKEHKPYVITLRGMLYPQCFEKSAMIKKLSLWLYLKSDLQKAACLHATCMEEMEHLRNMGIKSPVAVIPNPIQSCNQQTGGLSPDKQRIGYLGRIHPRKHVERIFYAVNALQCKDVEVLVIGDGDAGYMQYLQQEVKRLQLNNVVFTGFLSGKEKEKALESLSYLVVPSDFENFGNIITEALVKGVPVIASKGTPWEELNTHSCGWWVDNDVDTLATTIREALNTSEEERLAMGERGKQLIKDNYSVEMVAGKMKRLYEWILYGGEKPEFVYLK</sequence>
<feature type="domain" description="Glycosyl transferase family 1" evidence="1">
    <location>
        <begin position="183"/>
        <end position="341"/>
    </location>
</feature>
<dbReference type="AlphaFoldDB" id="A0A3D8HGA5"/>
<dbReference type="PANTHER" id="PTHR45947">
    <property type="entry name" value="SULFOQUINOVOSYL TRANSFERASE SQD2"/>
    <property type="match status" value="1"/>
</dbReference>
<dbReference type="InterPro" id="IPR001296">
    <property type="entry name" value="Glyco_trans_1"/>
</dbReference>
<protein>
    <submittedName>
        <fullName evidence="4">Glycosyltransferase</fullName>
    </submittedName>
</protein>
<gene>
    <name evidence="4" type="ORF">DWU89_06270</name>
    <name evidence="3" type="ORF">H8784_06120</name>
</gene>
<name>A0A3D8HGA5_9BACT</name>
<comment type="caution">
    <text evidence="4">The sequence shown here is derived from an EMBL/GenBank/DDBJ whole genome shotgun (WGS) entry which is preliminary data.</text>
</comment>
<reference evidence="4 5" key="1">
    <citation type="submission" date="2018-07" db="EMBL/GenBank/DDBJ databases">
        <title>Parabacteroides acidifaciens nov. sp., isolated from human feces.</title>
        <authorList>
            <person name="Wang Y.J."/>
        </authorList>
    </citation>
    <scope>NUCLEOTIDE SEQUENCE [LARGE SCALE GENOMIC DNA]</scope>
    <source>
        <strain evidence="4 5">426-9</strain>
    </source>
</reference>
<dbReference type="EMBL" id="JACRTI010000010">
    <property type="protein sequence ID" value="MBC8601295.1"/>
    <property type="molecule type" value="Genomic_DNA"/>
</dbReference>
<evidence type="ECO:0000313" key="4">
    <source>
        <dbReference type="EMBL" id="RDU49976.1"/>
    </source>
</evidence>
<feature type="domain" description="Glycosyltransferase subfamily 4-like N-terminal" evidence="2">
    <location>
        <begin position="15"/>
        <end position="172"/>
    </location>
</feature>
<dbReference type="Proteomes" id="UP000256321">
    <property type="component" value="Unassembled WGS sequence"/>
</dbReference>
<dbReference type="Pfam" id="PF00534">
    <property type="entry name" value="Glycos_transf_1"/>
    <property type="match status" value="1"/>
</dbReference>
<dbReference type="InterPro" id="IPR050194">
    <property type="entry name" value="Glycosyltransferase_grp1"/>
</dbReference>
<keyword evidence="4" id="KW-0808">Transferase</keyword>
<dbReference type="InterPro" id="IPR028098">
    <property type="entry name" value="Glyco_trans_4-like_N"/>
</dbReference>
<dbReference type="EMBL" id="QREV01000010">
    <property type="protein sequence ID" value="RDU49976.1"/>
    <property type="molecule type" value="Genomic_DNA"/>
</dbReference>
<keyword evidence="6" id="KW-1185">Reference proteome</keyword>
<dbReference type="Gene3D" id="3.40.50.2000">
    <property type="entry name" value="Glycogen Phosphorylase B"/>
    <property type="match status" value="2"/>
</dbReference>
<dbReference type="Proteomes" id="UP000629596">
    <property type="component" value="Unassembled WGS sequence"/>
</dbReference>
<dbReference type="SUPFAM" id="SSF53756">
    <property type="entry name" value="UDP-Glycosyltransferase/glycogen phosphorylase"/>
    <property type="match status" value="1"/>
</dbReference>
<organism evidence="4 5">
    <name type="scientific">Parabacteroides acidifaciens</name>
    <dbReference type="NCBI Taxonomy" id="2290935"/>
    <lineage>
        <taxon>Bacteria</taxon>
        <taxon>Pseudomonadati</taxon>
        <taxon>Bacteroidota</taxon>
        <taxon>Bacteroidia</taxon>
        <taxon>Bacteroidales</taxon>
        <taxon>Tannerellaceae</taxon>
        <taxon>Parabacteroides</taxon>
    </lineage>
</organism>
<evidence type="ECO:0000313" key="3">
    <source>
        <dbReference type="EMBL" id="MBC8601295.1"/>
    </source>
</evidence>
<proteinExistence type="predicted"/>
<dbReference type="PANTHER" id="PTHR45947:SF3">
    <property type="entry name" value="SULFOQUINOVOSYL TRANSFERASE SQD2"/>
    <property type="match status" value="1"/>
</dbReference>
<evidence type="ECO:0000259" key="2">
    <source>
        <dbReference type="Pfam" id="PF13579"/>
    </source>
</evidence>
<accession>A0A3D8HGA5</accession>
<dbReference type="RefSeq" id="WP_115498781.1">
    <property type="nucleotide sequence ID" value="NZ_JACRTI010000010.1"/>
</dbReference>
<evidence type="ECO:0000313" key="5">
    <source>
        <dbReference type="Proteomes" id="UP000256321"/>
    </source>
</evidence>
<dbReference type="Pfam" id="PF13579">
    <property type="entry name" value="Glyco_trans_4_4"/>
    <property type="match status" value="1"/>
</dbReference>